<protein>
    <submittedName>
        <fullName evidence="2">Uncharacterized protein</fullName>
    </submittedName>
</protein>
<dbReference type="AlphaFoldDB" id="A0AAE0IGW4"/>
<reference evidence="2" key="2">
    <citation type="submission" date="2023-06" db="EMBL/GenBank/DDBJ databases">
        <authorList>
            <consortium name="Lawrence Berkeley National Laboratory"/>
            <person name="Haridas S."/>
            <person name="Hensen N."/>
            <person name="Bonometti L."/>
            <person name="Westerberg I."/>
            <person name="Brannstrom I.O."/>
            <person name="Guillou S."/>
            <person name="Cros-Aarteil S."/>
            <person name="Calhoun S."/>
            <person name="Kuo A."/>
            <person name="Mondo S."/>
            <person name="Pangilinan J."/>
            <person name="Riley R."/>
            <person name="Labutti K."/>
            <person name="Andreopoulos B."/>
            <person name="Lipzen A."/>
            <person name="Chen C."/>
            <person name="Yanf M."/>
            <person name="Daum C."/>
            <person name="Ng V."/>
            <person name="Clum A."/>
            <person name="Steindorff A."/>
            <person name="Ohm R."/>
            <person name="Martin F."/>
            <person name="Silar P."/>
            <person name="Natvig D."/>
            <person name="Lalanne C."/>
            <person name="Gautier V."/>
            <person name="Ament-Velasquez S.L."/>
            <person name="Kruys A."/>
            <person name="Hutchinson M.I."/>
            <person name="Powell A.J."/>
            <person name="Barry K."/>
            <person name="Miller A.N."/>
            <person name="Grigoriev I.V."/>
            <person name="Debuchy R."/>
            <person name="Gladieux P."/>
            <person name="Thoren M.H."/>
            <person name="Johannesson H."/>
        </authorList>
    </citation>
    <scope>NUCLEOTIDE SEQUENCE</scope>
    <source>
        <strain evidence="2">SMH4131-1</strain>
    </source>
</reference>
<feature type="region of interest" description="Disordered" evidence="1">
    <location>
        <begin position="72"/>
        <end position="124"/>
    </location>
</feature>
<evidence type="ECO:0000313" key="2">
    <source>
        <dbReference type="EMBL" id="KAK3324794.1"/>
    </source>
</evidence>
<evidence type="ECO:0000256" key="1">
    <source>
        <dbReference type="SAM" id="MobiDB-lite"/>
    </source>
</evidence>
<keyword evidence="3" id="KW-1185">Reference proteome</keyword>
<feature type="compositionally biased region" description="Polar residues" evidence="1">
    <location>
        <begin position="102"/>
        <end position="113"/>
    </location>
</feature>
<reference evidence="2" key="1">
    <citation type="journal article" date="2023" name="Mol. Phylogenet. Evol.">
        <title>Genome-scale phylogeny and comparative genomics of the fungal order Sordariales.</title>
        <authorList>
            <person name="Hensen N."/>
            <person name="Bonometti L."/>
            <person name="Westerberg I."/>
            <person name="Brannstrom I.O."/>
            <person name="Guillou S."/>
            <person name="Cros-Aarteil S."/>
            <person name="Calhoun S."/>
            <person name="Haridas S."/>
            <person name="Kuo A."/>
            <person name="Mondo S."/>
            <person name="Pangilinan J."/>
            <person name="Riley R."/>
            <person name="LaButti K."/>
            <person name="Andreopoulos B."/>
            <person name="Lipzen A."/>
            <person name="Chen C."/>
            <person name="Yan M."/>
            <person name="Daum C."/>
            <person name="Ng V."/>
            <person name="Clum A."/>
            <person name="Steindorff A."/>
            <person name="Ohm R.A."/>
            <person name="Martin F."/>
            <person name="Silar P."/>
            <person name="Natvig D.O."/>
            <person name="Lalanne C."/>
            <person name="Gautier V."/>
            <person name="Ament-Velasquez S.L."/>
            <person name="Kruys A."/>
            <person name="Hutchinson M.I."/>
            <person name="Powell A.J."/>
            <person name="Barry K."/>
            <person name="Miller A.N."/>
            <person name="Grigoriev I.V."/>
            <person name="Debuchy R."/>
            <person name="Gladieux P."/>
            <person name="Hiltunen Thoren M."/>
            <person name="Johannesson H."/>
        </authorList>
    </citation>
    <scope>NUCLEOTIDE SEQUENCE</scope>
    <source>
        <strain evidence="2">SMH4131-1</strain>
    </source>
</reference>
<comment type="caution">
    <text evidence="2">The sequence shown here is derived from an EMBL/GenBank/DDBJ whole genome shotgun (WGS) entry which is preliminary data.</text>
</comment>
<dbReference type="EMBL" id="JAUEPO010000004">
    <property type="protein sequence ID" value="KAK3324794.1"/>
    <property type="molecule type" value="Genomic_DNA"/>
</dbReference>
<dbReference type="Proteomes" id="UP001286456">
    <property type="component" value="Unassembled WGS sequence"/>
</dbReference>
<name>A0AAE0IGW4_9PEZI</name>
<sequence length="455" mass="49892">MNDDPTHRWTRHLAAVQDDLSATSTQAVLSLAGSADEGRTTGDGAIHHTQIGHIWDEKMDSVVEALQELTVQSPTNTTATRSPETPWFPDRDRETETYTDTAASSPHESNWSRTVAPPMKQKRHSHYADYIDGGRLERNLVEFSTPHDKGKGLADDTTKSDNKTQLNHNYWHTALLPHISYQPPDEPETATLLRGPHRPQNPPPQEVHVLILTWVQPSHRGDDGQILKHGSLDTETDTLRACFKRRGYRVQCRLIPEDYPTAAVATMLDRFLAKSKPDSLLVVYYHGYGCSRESDGSMIFSSRTGENHFTWPDIRDPIMETEGDVLLIFDCTSPPGYAPEMCVDAGLALSPTSTKQILGVCTPISETLLTSTKTATPGRMTQALCTVLDRDAASGPDHADGDSEAVTVQRVCSHIKGEMGGEKSKGVFVTQLGGGQIMDVYLPILSLEGGAGVGI</sequence>
<proteinExistence type="predicted"/>
<accession>A0AAE0IGW4</accession>
<gene>
    <name evidence="2" type="ORF">B0T19DRAFT_429453</name>
</gene>
<evidence type="ECO:0000313" key="3">
    <source>
        <dbReference type="Proteomes" id="UP001286456"/>
    </source>
</evidence>
<feature type="compositionally biased region" description="Polar residues" evidence="1">
    <location>
        <begin position="72"/>
        <end position="83"/>
    </location>
</feature>
<organism evidence="2 3">
    <name type="scientific">Cercophora scortea</name>
    <dbReference type="NCBI Taxonomy" id="314031"/>
    <lineage>
        <taxon>Eukaryota</taxon>
        <taxon>Fungi</taxon>
        <taxon>Dikarya</taxon>
        <taxon>Ascomycota</taxon>
        <taxon>Pezizomycotina</taxon>
        <taxon>Sordariomycetes</taxon>
        <taxon>Sordariomycetidae</taxon>
        <taxon>Sordariales</taxon>
        <taxon>Lasiosphaeriaceae</taxon>
        <taxon>Cercophora</taxon>
    </lineage>
</organism>